<organism evidence="2">
    <name type="scientific">Camponotus floridanus</name>
    <name type="common">Florida carpenter ant</name>
    <dbReference type="NCBI Taxonomy" id="104421"/>
    <lineage>
        <taxon>Eukaryota</taxon>
        <taxon>Metazoa</taxon>
        <taxon>Ecdysozoa</taxon>
        <taxon>Arthropoda</taxon>
        <taxon>Hexapoda</taxon>
        <taxon>Insecta</taxon>
        <taxon>Pterygota</taxon>
        <taxon>Neoptera</taxon>
        <taxon>Endopterygota</taxon>
        <taxon>Hymenoptera</taxon>
        <taxon>Apocrita</taxon>
        <taxon>Aculeata</taxon>
        <taxon>Formicoidea</taxon>
        <taxon>Formicidae</taxon>
        <taxon>Formicinae</taxon>
        <taxon>Camponotus</taxon>
    </lineage>
</organism>
<proteinExistence type="predicted"/>
<reference evidence="1 2" key="1">
    <citation type="journal article" date="2010" name="Science">
        <title>Genomic comparison of the ants Camponotus floridanus and Harpegnathos saltator.</title>
        <authorList>
            <person name="Bonasio R."/>
            <person name="Zhang G."/>
            <person name="Ye C."/>
            <person name="Mutti N.S."/>
            <person name="Fang X."/>
            <person name="Qin N."/>
            <person name="Donahue G."/>
            <person name="Yang P."/>
            <person name="Li Q."/>
            <person name="Li C."/>
            <person name="Zhang P."/>
            <person name="Huang Z."/>
            <person name="Berger S.L."/>
            <person name="Reinberg D."/>
            <person name="Wang J."/>
            <person name="Liebig J."/>
        </authorList>
    </citation>
    <scope>NUCLEOTIDE SEQUENCE [LARGE SCALE GENOMIC DNA]</scope>
    <source>
        <strain evidence="2">C129</strain>
    </source>
</reference>
<dbReference type="AlphaFoldDB" id="E2AVM7"/>
<evidence type="ECO:0008006" key="3">
    <source>
        <dbReference type="Google" id="ProtNLM"/>
    </source>
</evidence>
<feature type="non-terminal residue" evidence="1">
    <location>
        <position position="115"/>
    </location>
</feature>
<accession>E2AVM7</accession>
<dbReference type="STRING" id="104421.E2AVM7"/>
<dbReference type="EMBL" id="GL443138">
    <property type="protein sequence ID" value="EFN62512.1"/>
    <property type="molecule type" value="Genomic_DNA"/>
</dbReference>
<evidence type="ECO:0000313" key="1">
    <source>
        <dbReference type="EMBL" id="EFN62512.1"/>
    </source>
</evidence>
<keyword evidence="2" id="KW-1185">Reference proteome</keyword>
<protein>
    <recommendedName>
        <fullName evidence="3">CCHC-type domain-containing protein</fullName>
    </recommendedName>
</protein>
<dbReference type="OrthoDB" id="7700262at2759"/>
<gene>
    <name evidence="1" type="ORF">EAG_09392</name>
</gene>
<name>E2AVM7_CAMFO</name>
<dbReference type="OMA" id="CISICQE"/>
<feature type="non-terminal residue" evidence="1">
    <location>
        <position position="1"/>
    </location>
</feature>
<dbReference type="Proteomes" id="UP000000311">
    <property type="component" value="Unassembled WGS sequence"/>
</dbReference>
<dbReference type="InParanoid" id="E2AVM7"/>
<sequence>SRTILITFKGQILPNYICLYMIRHLVAPFIAKTSLCFKCYRFGHIGAQCKGRARCIDCGEARHGGEETCPRRGYTPVCINCGRPHRTTDFSCPEYSLQRRIRELSAYENIPLAEA</sequence>
<evidence type="ECO:0000313" key="2">
    <source>
        <dbReference type="Proteomes" id="UP000000311"/>
    </source>
</evidence>